<dbReference type="RefSeq" id="WP_182664923.1">
    <property type="nucleotide sequence ID" value="NZ_VKHS01000397.1"/>
</dbReference>
<gene>
    <name evidence="2" type="ORF">FOE67_16040</name>
</gene>
<evidence type="ECO:0000313" key="3">
    <source>
        <dbReference type="Proteomes" id="UP000530234"/>
    </source>
</evidence>
<dbReference type="Pfam" id="PF05133">
    <property type="entry name" value="SPP1_portal"/>
    <property type="match status" value="1"/>
</dbReference>
<feature type="compositionally biased region" description="Low complexity" evidence="1">
    <location>
        <begin position="429"/>
        <end position="439"/>
    </location>
</feature>
<keyword evidence="3" id="KW-1185">Reference proteome</keyword>
<dbReference type="AlphaFoldDB" id="A0A7W3T4V5"/>
<accession>A0A7W3T4V5</accession>
<dbReference type="Proteomes" id="UP000530234">
    <property type="component" value="Unassembled WGS sequence"/>
</dbReference>
<sequence length="460" mass="50471">MALTTSETEDAARDLLRMRGAERPRLEQIRTYLTGDPTLTWLPQGVPQEVRALAAISRVNIVKLVADSTVQSMYVDGYTSAAADKRIWEIWQRNRMDRKQIGVHRAASVYGAGYVTVLPGKPVPVMRPHSPRYLTAAYGDDDDWPVYGLLHRGGPKWRLFDDQHVHELETSSDDGNRLVHKGKFEHEQDVCPIVRYLATEDLDDPVVGEIEPLFQLQDQINITTFLLLVAQHYGAHKQRYILGWMAKSEEQKLKVAASTLLTIPRKPGDVEVGEFAATDLSGYIESREATLRHLAVISQTPANELLGQLVQLSAEALDAVNASNQRKITERQTVIGEAHEQALGQAGSLLGIPVDPFAEIAWKDTERRKLPTVVAALAVLAEKLGVPERELWQMVPGVSQSQTRRWEAAAGHDATPGAGRETAHGDPGGTDTDTDTAAPDTPPTPAGAPGRGPRVLENAA</sequence>
<dbReference type="InterPro" id="IPR021145">
    <property type="entry name" value="Portal_protein_SPP1_Gp6-like"/>
</dbReference>
<reference evidence="3" key="1">
    <citation type="submission" date="2019-10" db="EMBL/GenBank/DDBJ databases">
        <title>Streptomyces sp. nov., a novel actinobacterium isolated from alkaline environment.</title>
        <authorList>
            <person name="Golinska P."/>
        </authorList>
    </citation>
    <scope>NUCLEOTIDE SEQUENCE [LARGE SCALE GENOMIC DNA]</scope>
    <source>
        <strain evidence="3">DSM 42108</strain>
    </source>
</reference>
<feature type="region of interest" description="Disordered" evidence="1">
    <location>
        <begin position="397"/>
        <end position="460"/>
    </location>
</feature>
<dbReference type="EMBL" id="VKHS01000397">
    <property type="protein sequence ID" value="MBB0230985.1"/>
    <property type="molecule type" value="Genomic_DNA"/>
</dbReference>
<organism evidence="2 3">
    <name type="scientific">Streptomyces calidiresistens</name>
    <dbReference type="NCBI Taxonomy" id="1485586"/>
    <lineage>
        <taxon>Bacteria</taxon>
        <taxon>Bacillati</taxon>
        <taxon>Actinomycetota</taxon>
        <taxon>Actinomycetes</taxon>
        <taxon>Kitasatosporales</taxon>
        <taxon>Streptomycetaceae</taxon>
        <taxon>Streptomyces</taxon>
    </lineage>
</organism>
<comment type="caution">
    <text evidence="2">The sequence shown here is derived from an EMBL/GenBank/DDBJ whole genome shotgun (WGS) entry which is preliminary data.</text>
</comment>
<name>A0A7W3T4V5_9ACTN</name>
<evidence type="ECO:0000313" key="2">
    <source>
        <dbReference type="EMBL" id="MBB0230985.1"/>
    </source>
</evidence>
<proteinExistence type="predicted"/>
<evidence type="ECO:0000256" key="1">
    <source>
        <dbReference type="SAM" id="MobiDB-lite"/>
    </source>
</evidence>
<protein>
    <submittedName>
        <fullName evidence="2">Phage portal protein</fullName>
    </submittedName>
</protein>